<dbReference type="Proteomes" id="UP000053825">
    <property type="component" value="Unassembled WGS sequence"/>
</dbReference>
<proteinExistence type="predicted"/>
<evidence type="ECO:0000313" key="1">
    <source>
        <dbReference type="EMBL" id="KOC59268.1"/>
    </source>
</evidence>
<keyword evidence="2" id="KW-1185">Reference proteome</keyword>
<gene>
    <name evidence="1" type="ORF">WH47_11454</name>
</gene>
<organism evidence="1 2">
    <name type="scientific">Habropoda laboriosa</name>
    <dbReference type="NCBI Taxonomy" id="597456"/>
    <lineage>
        <taxon>Eukaryota</taxon>
        <taxon>Metazoa</taxon>
        <taxon>Ecdysozoa</taxon>
        <taxon>Arthropoda</taxon>
        <taxon>Hexapoda</taxon>
        <taxon>Insecta</taxon>
        <taxon>Pterygota</taxon>
        <taxon>Neoptera</taxon>
        <taxon>Endopterygota</taxon>
        <taxon>Hymenoptera</taxon>
        <taxon>Apocrita</taxon>
        <taxon>Aculeata</taxon>
        <taxon>Apoidea</taxon>
        <taxon>Anthophila</taxon>
        <taxon>Apidae</taxon>
        <taxon>Habropoda</taxon>
    </lineage>
</organism>
<dbReference type="EMBL" id="KQ414934">
    <property type="protein sequence ID" value="KOC59268.1"/>
    <property type="molecule type" value="Genomic_DNA"/>
</dbReference>
<protein>
    <submittedName>
        <fullName evidence="1">Uncharacterized protein</fullName>
    </submittedName>
</protein>
<accession>A0A0L7QKW9</accession>
<dbReference type="AlphaFoldDB" id="A0A0L7QKW9"/>
<name>A0A0L7QKW9_9HYME</name>
<sequence length="54" mass="6324">MVRLVLFLQLLENFVGEDERFAFVIIGDTLKSDVTLQILEQMDQDQKQPNRNQS</sequence>
<evidence type="ECO:0000313" key="2">
    <source>
        <dbReference type="Proteomes" id="UP000053825"/>
    </source>
</evidence>
<reference evidence="1 2" key="1">
    <citation type="submission" date="2015-07" db="EMBL/GenBank/DDBJ databases">
        <title>The genome of Habropoda laboriosa.</title>
        <authorList>
            <person name="Pan H."/>
            <person name="Kapheim K."/>
        </authorList>
    </citation>
    <scope>NUCLEOTIDE SEQUENCE [LARGE SCALE GENOMIC DNA]</scope>
    <source>
        <strain evidence="1">0110345459</strain>
    </source>
</reference>